<reference evidence="1 2" key="2">
    <citation type="submission" date="2018-06" db="EMBL/GenBank/DDBJ databases">
        <title>Metagenomic assembly of (sub)arctic Cyanobacteria and their associated microbiome from non-axenic cultures.</title>
        <authorList>
            <person name="Baurain D."/>
        </authorList>
    </citation>
    <scope>NUCLEOTIDE SEQUENCE [LARGE SCALE GENOMIC DNA]</scope>
    <source>
        <strain evidence="1">ULC129bin1</strain>
    </source>
</reference>
<comment type="caution">
    <text evidence="1">The sequence shown here is derived from an EMBL/GenBank/DDBJ whole genome shotgun (WGS) entry which is preliminary data.</text>
</comment>
<evidence type="ECO:0000313" key="1">
    <source>
        <dbReference type="EMBL" id="PZO18251.1"/>
    </source>
</evidence>
<sequence>MFQYLSLNSLEVQHVEEILELQQAAHEFRFEVEKRQAHEDYCQWYYRMAEQNRAELAAMQNDVNFYGRFCNRHEL</sequence>
<evidence type="ECO:0000313" key="2">
    <source>
        <dbReference type="Proteomes" id="UP000249354"/>
    </source>
</evidence>
<gene>
    <name evidence="1" type="ORF">DCF25_10035</name>
</gene>
<dbReference type="AlphaFoldDB" id="A0A2W4W118"/>
<reference evidence="2" key="1">
    <citation type="submission" date="2018-04" db="EMBL/GenBank/DDBJ databases">
        <authorList>
            <person name="Cornet L."/>
        </authorList>
    </citation>
    <scope>NUCLEOTIDE SEQUENCE [LARGE SCALE GENOMIC DNA]</scope>
</reference>
<organism evidence="1 2">
    <name type="scientific">Leptolyngbya foveolarum</name>
    <dbReference type="NCBI Taxonomy" id="47253"/>
    <lineage>
        <taxon>Bacteria</taxon>
        <taxon>Bacillati</taxon>
        <taxon>Cyanobacteriota</taxon>
        <taxon>Cyanophyceae</taxon>
        <taxon>Leptolyngbyales</taxon>
        <taxon>Leptolyngbyaceae</taxon>
        <taxon>Leptolyngbya group</taxon>
        <taxon>Leptolyngbya</taxon>
    </lineage>
</organism>
<proteinExistence type="predicted"/>
<name>A0A2W4W118_9CYAN</name>
<accession>A0A2W4W118</accession>
<dbReference type="EMBL" id="QBMC01000057">
    <property type="protein sequence ID" value="PZO18251.1"/>
    <property type="molecule type" value="Genomic_DNA"/>
</dbReference>
<protein>
    <submittedName>
        <fullName evidence="1">Uncharacterized protein</fullName>
    </submittedName>
</protein>
<dbReference type="Proteomes" id="UP000249354">
    <property type="component" value="Unassembled WGS sequence"/>
</dbReference>